<keyword evidence="2" id="KW-1185">Reference proteome</keyword>
<dbReference type="EMBL" id="CP054139">
    <property type="protein sequence ID" value="QKJ32530.1"/>
    <property type="molecule type" value="Genomic_DNA"/>
</dbReference>
<dbReference type="RefSeq" id="WP_173417179.1">
    <property type="nucleotide sequence ID" value="NZ_CP054139.1"/>
</dbReference>
<dbReference type="Proteomes" id="UP000505355">
    <property type="component" value="Chromosome"/>
</dbReference>
<protein>
    <recommendedName>
        <fullName evidence="3">Lipoprotein</fullName>
    </recommendedName>
</protein>
<gene>
    <name evidence="1" type="ORF">HQ865_23125</name>
</gene>
<proteinExistence type="predicted"/>
<evidence type="ECO:0008006" key="3">
    <source>
        <dbReference type="Google" id="ProtNLM"/>
    </source>
</evidence>
<accession>A0A7D4QNJ7</accession>
<sequence>MKNKFLTLTAIVAVLFSACTKDVINTKPGEEITGGDYQSFAKGSTWQYQTSVHIPGTNNGTEVENSTITMTDGLYYMDNKTFHLAKSTTGTETENAFFGYNEHVYSIRQVDETVGNGESFTLPYLNAGLDAGATWTTTASIPGTAAQVQIKTTMVEKGISKTILGKTYTNVIHTWAEIQYKINNAYQTTLTYDFYIAKGVGMVGIYAKTPAGPLSDTELVGYSIK</sequence>
<dbReference type="KEGG" id="mmab:HQ865_23125"/>
<name>A0A7D4QNJ7_9SPHI</name>
<evidence type="ECO:0000313" key="2">
    <source>
        <dbReference type="Proteomes" id="UP000505355"/>
    </source>
</evidence>
<organism evidence="1 2">
    <name type="scientific">Mucilaginibacter mali</name>
    <dbReference type="NCBI Taxonomy" id="2740462"/>
    <lineage>
        <taxon>Bacteria</taxon>
        <taxon>Pseudomonadati</taxon>
        <taxon>Bacteroidota</taxon>
        <taxon>Sphingobacteriia</taxon>
        <taxon>Sphingobacteriales</taxon>
        <taxon>Sphingobacteriaceae</taxon>
        <taxon>Mucilaginibacter</taxon>
    </lineage>
</organism>
<reference evidence="1 2" key="1">
    <citation type="submission" date="2020-05" db="EMBL/GenBank/DDBJ databases">
        <title>Mucilaginibacter mali sp. nov.</title>
        <authorList>
            <person name="Kim H.S."/>
            <person name="Lee K.C."/>
            <person name="Suh M.K."/>
            <person name="Kim J.-S."/>
            <person name="Han K.-I."/>
            <person name="Eom M.K."/>
            <person name="Shin Y.K."/>
            <person name="Lee J.-S."/>
        </authorList>
    </citation>
    <scope>NUCLEOTIDE SEQUENCE [LARGE SCALE GENOMIC DNA]</scope>
    <source>
        <strain evidence="1 2">G2-14</strain>
    </source>
</reference>
<evidence type="ECO:0000313" key="1">
    <source>
        <dbReference type="EMBL" id="QKJ32530.1"/>
    </source>
</evidence>
<dbReference type="AlphaFoldDB" id="A0A7D4QNJ7"/>
<dbReference type="PROSITE" id="PS51257">
    <property type="entry name" value="PROKAR_LIPOPROTEIN"/>
    <property type="match status" value="1"/>
</dbReference>